<dbReference type="PROSITE" id="PS00041">
    <property type="entry name" value="HTH_ARAC_FAMILY_1"/>
    <property type="match status" value="1"/>
</dbReference>
<dbReference type="InterPro" id="IPR035418">
    <property type="entry name" value="AraC-bd_2"/>
</dbReference>
<sequence>MFPQGHLPFESRPVLATRDPGEARELIGRQLKSHALRFTGGQREVDSRMNQIALGDVSIFYLRYGADVLIDPGPFGTFYIVHINIGGACDIAFEDRALSVGGSRAAICLPDRPARFRWREDSEVLGIKIAKTALENHYQELTGLPLQRQIDFDAELDLSTPAGQRLVSLLRYIDADALSPAGLCTTPAGIGQLSRLVMTTLLIGQSGSHHALVNPPVSPAAPHYVRRAEAYMHANLQRALTLDEIAAHAGVSGRSLTNGFRDFRGASPMAYFSNLRLERARDDLMQRASGATVTSVANHWGFHHLSSFASLYRRRFGASPAETLRRG</sequence>
<comment type="caution">
    <text evidence="5">The sequence shown here is derived from an EMBL/GenBank/DDBJ whole genome shotgun (WGS) entry which is preliminary data.</text>
</comment>
<dbReference type="Pfam" id="PF14525">
    <property type="entry name" value="AraC_binding_2"/>
    <property type="match status" value="1"/>
</dbReference>
<dbReference type="EMBL" id="JAINVV010000003">
    <property type="protein sequence ID" value="MBY8821680.1"/>
    <property type="molecule type" value="Genomic_DNA"/>
</dbReference>
<gene>
    <name evidence="5" type="ORF">K7G82_05210</name>
</gene>
<dbReference type="SMART" id="SM00342">
    <property type="entry name" value="HTH_ARAC"/>
    <property type="match status" value="1"/>
</dbReference>
<evidence type="ECO:0000256" key="2">
    <source>
        <dbReference type="ARBA" id="ARBA00023125"/>
    </source>
</evidence>
<dbReference type="InterPro" id="IPR018062">
    <property type="entry name" value="HTH_AraC-typ_CS"/>
</dbReference>
<reference evidence="5 6" key="1">
    <citation type="submission" date="2021-08" db="EMBL/GenBank/DDBJ databases">
        <authorList>
            <person name="Tuo L."/>
        </authorList>
    </citation>
    <scope>NUCLEOTIDE SEQUENCE [LARGE SCALE GENOMIC DNA]</scope>
    <source>
        <strain evidence="5 6">JCM 31229</strain>
    </source>
</reference>
<keyword evidence="6" id="KW-1185">Reference proteome</keyword>
<dbReference type="PANTHER" id="PTHR46796:SF12">
    <property type="entry name" value="HTH-TYPE DNA-BINDING TRANSCRIPTIONAL ACTIVATOR EUTR"/>
    <property type="match status" value="1"/>
</dbReference>
<dbReference type="InterPro" id="IPR009057">
    <property type="entry name" value="Homeodomain-like_sf"/>
</dbReference>
<organism evidence="5 6">
    <name type="scientific">Sphingomonas colocasiae</name>
    <dbReference type="NCBI Taxonomy" id="1848973"/>
    <lineage>
        <taxon>Bacteria</taxon>
        <taxon>Pseudomonadati</taxon>
        <taxon>Pseudomonadota</taxon>
        <taxon>Alphaproteobacteria</taxon>
        <taxon>Sphingomonadales</taxon>
        <taxon>Sphingomonadaceae</taxon>
        <taxon>Sphingomonas</taxon>
    </lineage>
</organism>
<dbReference type="Gene3D" id="1.10.10.60">
    <property type="entry name" value="Homeodomain-like"/>
    <property type="match status" value="1"/>
</dbReference>
<dbReference type="RefSeq" id="WP_222988776.1">
    <property type="nucleotide sequence ID" value="NZ_JAINVV010000003.1"/>
</dbReference>
<feature type="domain" description="HTH araC/xylS-type" evidence="4">
    <location>
        <begin position="226"/>
        <end position="326"/>
    </location>
</feature>
<keyword evidence="3" id="KW-0804">Transcription</keyword>
<keyword evidence="2" id="KW-0238">DNA-binding</keyword>
<evidence type="ECO:0000313" key="6">
    <source>
        <dbReference type="Proteomes" id="UP000706039"/>
    </source>
</evidence>
<dbReference type="PANTHER" id="PTHR46796">
    <property type="entry name" value="HTH-TYPE TRANSCRIPTIONAL ACTIVATOR RHAS-RELATED"/>
    <property type="match status" value="1"/>
</dbReference>
<dbReference type="InterPro" id="IPR050204">
    <property type="entry name" value="AraC_XylS_family_regulators"/>
</dbReference>
<evidence type="ECO:0000313" key="5">
    <source>
        <dbReference type="EMBL" id="MBY8821680.1"/>
    </source>
</evidence>
<accession>A0ABS7PK59</accession>
<name>A0ABS7PK59_9SPHN</name>
<dbReference type="PROSITE" id="PS01124">
    <property type="entry name" value="HTH_ARAC_FAMILY_2"/>
    <property type="match status" value="1"/>
</dbReference>
<dbReference type="InterPro" id="IPR018060">
    <property type="entry name" value="HTH_AraC"/>
</dbReference>
<dbReference type="Proteomes" id="UP000706039">
    <property type="component" value="Unassembled WGS sequence"/>
</dbReference>
<proteinExistence type="predicted"/>
<keyword evidence="1" id="KW-0805">Transcription regulation</keyword>
<evidence type="ECO:0000256" key="3">
    <source>
        <dbReference type="ARBA" id="ARBA00023163"/>
    </source>
</evidence>
<protein>
    <submittedName>
        <fullName evidence="5">AraC family transcriptional regulator</fullName>
    </submittedName>
</protein>
<evidence type="ECO:0000256" key="1">
    <source>
        <dbReference type="ARBA" id="ARBA00023015"/>
    </source>
</evidence>
<evidence type="ECO:0000259" key="4">
    <source>
        <dbReference type="PROSITE" id="PS01124"/>
    </source>
</evidence>
<dbReference type="Pfam" id="PF12833">
    <property type="entry name" value="HTH_18"/>
    <property type="match status" value="1"/>
</dbReference>
<dbReference type="SUPFAM" id="SSF46689">
    <property type="entry name" value="Homeodomain-like"/>
    <property type="match status" value="2"/>
</dbReference>